<protein>
    <submittedName>
        <fullName evidence="1">Uncharacterized protein</fullName>
    </submittedName>
</protein>
<comment type="caution">
    <text evidence="1">The sequence shown here is derived from an EMBL/GenBank/DDBJ whole genome shotgun (WGS) entry which is preliminary data.</text>
</comment>
<sequence length="465" mass="50671">MPARTLAASGVLYTDQRQHYLDKEVSELWKSVAPFLTFSSKMRSKGTKDPDYKMFQHKSGWTNMRFHVNDGSPDAWADTTGAGVVNTYMVWDAIDGIVGLPYTGTVTPDDSWIGLAGIVYQDDGNDNGVPGTYVCHAYISAVASGTVTVKNLGCRTHATFLAANVTDNAIFIVTHSLSGEGTVAPKAGSDNLEMVYNSCSIIETAIQVTGTLYEAALRGYSSDLARLRNDRTMLHKMKLNNMYYNGMRSAGIGGSAYGVSETSPTDDTTFAVTTATDAGTATTGNVVRSGMGVITALHRYGKSLITDSEQNVFSVNEATYKYDHFVDDAVKVFQYVPSAGLLYGFCDMRFKAFFSKVAQGGFLGNSNAKLQISDFKLDKVGLNVQDLITPAGVIRLVYDPALANEPKGTMVLVDPAHIGQVVYRKTRIKFDVLKDDDFDGVKDNIRSDEGPWLDLIQKHSLWTLT</sequence>
<dbReference type="AlphaFoldDB" id="A0A0F9RL19"/>
<dbReference type="Pfam" id="PF17236">
    <property type="entry name" value="SU10_MCP"/>
    <property type="match status" value="1"/>
</dbReference>
<dbReference type="EMBL" id="LAZR01003475">
    <property type="protein sequence ID" value="KKN17918.1"/>
    <property type="molecule type" value="Genomic_DNA"/>
</dbReference>
<dbReference type="InterPro" id="IPR035198">
    <property type="entry name" value="SU10_MCP"/>
</dbReference>
<gene>
    <name evidence="1" type="ORF">LCGC14_0960970</name>
</gene>
<organism evidence="1">
    <name type="scientific">marine sediment metagenome</name>
    <dbReference type="NCBI Taxonomy" id="412755"/>
    <lineage>
        <taxon>unclassified sequences</taxon>
        <taxon>metagenomes</taxon>
        <taxon>ecological metagenomes</taxon>
    </lineage>
</organism>
<name>A0A0F9RL19_9ZZZZ</name>
<reference evidence="1" key="1">
    <citation type="journal article" date="2015" name="Nature">
        <title>Complex archaea that bridge the gap between prokaryotes and eukaryotes.</title>
        <authorList>
            <person name="Spang A."/>
            <person name="Saw J.H."/>
            <person name="Jorgensen S.L."/>
            <person name="Zaremba-Niedzwiedzka K."/>
            <person name="Martijn J."/>
            <person name="Lind A.E."/>
            <person name="van Eijk R."/>
            <person name="Schleper C."/>
            <person name="Guy L."/>
            <person name="Ettema T.J."/>
        </authorList>
    </citation>
    <scope>NUCLEOTIDE SEQUENCE</scope>
</reference>
<evidence type="ECO:0000313" key="1">
    <source>
        <dbReference type="EMBL" id="KKN17918.1"/>
    </source>
</evidence>
<proteinExistence type="predicted"/>
<accession>A0A0F9RL19</accession>